<accession>A0A7V3YFB5</accession>
<feature type="transmembrane region" description="Helical" evidence="10">
    <location>
        <begin position="242"/>
        <end position="267"/>
    </location>
</feature>
<feature type="transmembrane region" description="Helical" evidence="10">
    <location>
        <begin position="67"/>
        <end position="89"/>
    </location>
</feature>
<evidence type="ECO:0000256" key="9">
    <source>
        <dbReference type="ARBA" id="ARBA00037998"/>
    </source>
</evidence>
<dbReference type="AlphaFoldDB" id="A0A7V3YFB5"/>
<organism evidence="11">
    <name type="scientific">Candidatus Caldatribacterium californiense</name>
    <dbReference type="NCBI Taxonomy" id="1454726"/>
    <lineage>
        <taxon>Bacteria</taxon>
        <taxon>Pseudomonadati</taxon>
        <taxon>Atribacterota</taxon>
        <taxon>Atribacteria</taxon>
        <taxon>Atribacterales</taxon>
        <taxon>Candidatus Caldatribacteriaceae</taxon>
        <taxon>Candidatus Caldatribacterium</taxon>
    </lineage>
</organism>
<keyword evidence="3" id="KW-1003">Cell membrane</keyword>
<feature type="transmembrane region" description="Helical" evidence="10">
    <location>
        <begin position="144"/>
        <end position="170"/>
    </location>
</feature>
<evidence type="ECO:0000256" key="2">
    <source>
        <dbReference type="ARBA" id="ARBA00022448"/>
    </source>
</evidence>
<dbReference type="EMBL" id="DTFV01000033">
    <property type="protein sequence ID" value="HGI30053.1"/>
    <property type="molecule type" value="Genomic_DNA"/>
</dbReference>
<gene>
    <name evidence="11" type="ORF">ENV30_01880</name>
</gene>
<dbReference type="PANTHER" id="PTHR11795">
    <property type="entry name" value="BRANCHED-CHAIN AMINO ACID TRANSPORT SYSTEM PERMEASE PROTEIN LIVH"/>
    <property type="match status" value="1"/>
</dbReference>
<evidence type="ECO:0000256" key="7">
    <source>
        <dbReference type="ARBA" id="ARBA00022989"/>
    </source>
</evidence>
<feature type="transmembrane region" description="Helical" evidence="10">
    <location>
        <begin position="101"/>
        <end position="124"/>
    </location>
</feature>
<feature type="transmembrane region" description="Helical" evidence="10">
    <location>
        <begin position="279"/>
        <end position="298"/>
    </location>
</feature>
<keyword evidence="2" id="KW-0813">Transport</keyword>
<dbReference type="GO" id="GO:0005886">
    <property type="term" value="C:plasma membrane"/>
    <property type="evidence" value="ECO:0007669"/>
    <property type="project" value="UniProtKB-SubCell"/>
</dbReference>
<dbReference type="GO" id="GO:0005304">
    <property type="term" value="F:L-valine transmembrane transporter activity"/>
    <property type="evidence" value="ECO:0007669"/>
    <property type="project" value="TreeGrafter"/>
</dbReference>
<keyword evidence="6" id="KW-0029">Amino-acid transport</keyword>
<feature type="transmembrane region" description="Helical" evidence="10">
    <location>
        <begin position="12"/>
        <end position="30"/>
    </location>
</feature>
<protein>
    <submittedName>
        <fullName evidence="11">Branched-chain amino acid ABC transporter permease</fullName>
    </submittedName>
</protein>
<dbReference type="InterPro" id="IPR052157">
    <property type="entry name" value="BCAA_transport_permease"/>
</dbReference>
<evidence type="ECO:0000256" key="3">
    <source>
        <dbReference type="ARBA" id="ARBA00022475"/>
    </source>
</evidence>
<evidence type="ECO:0000256" key="8">
    <source>
        <dbReference type="ARBA" id="ARBA00023136"/>
    </source>
</evidence>
<dbReference type="GO" id="GO:0015808">
    <property type="term" value="P:L-alanine transport"/>
    <property type="evidence" value="ECO:0007669"/>
    <property type="project" value="TreeGrafter"/>
</dbReference>
<dbReference type="GO" id="GO:0042941">
    <property type="term" value="P:D-alanine transmembrane transport"/>
    <property type="evidence" value="ECO:0007669"/>
    <property type="project" value="TreeGrafter"/>
</dbReference>
<keyword evidence="4" id="KW-0997">Cell inner membrane</keyword>
<reference evidence="11" key="1">
    <citation type="journal article" date="2020" name="mSystems">
        <title>Genome- and Community-Level Interaction Insights into Carbon Utilization and Element Cycling Functions of Hydrothermarchaeota in Hydrothermal Sediment.</title>
        <authorList>
            <person name="Zhou Z."/>
            <person name="Liu Y."/>
            <person name="Xu W."/>
            <person name="Pan J."/>
            <person name="Luo Z.H."/>
            <person name="Li M."/>
        </authorList>
    </citation>
    <scope>NUCLEOTIDE SEQUENCE [LARGE SCALE GENOMIC DNA]</scope>
    <source>
        <strain evidence="11">SpSt-747</strain>
    </source>
</reference>
<name>A0A7V3YFB5_9BACT</name>
<dbReference type="Pfam" id="PF02653">
    <property type="entry name" value="BPD_transp_2"/>
    <property type="match status" value="1"/>
</dbReference>
<evidence type="ECO:0000313" key="11">
    <source>
        <dbReference type="EMBL" id="HGI30053.1"/>
    </source>
</evidence>
<keyword evidence="7 10" id="KW-1133">Transmembrane helix</keyword>
<dbReference type="PANTHER" id="PTHR11795:SF371">
    <property type="entry name" value="HIGH-AFFINITY BRANCHED-CHAIN AMINO ACID TRANSPORT SYSTEM PERMEASE PROTEIN LIVH"/>
    <property type="match status" value="1"/>
</dbReference>
<proteinExistence type="inferred from homology"/>
<dbReference type="GO" id="GO:0015192">
    <property type="term" value="F:L-phenylalanine transmembrane transporter activity"/>
    <property type="evidence" value="ECO:0007669"/>
    <property type="project" value="TreeGrafter"/>
</dbReference>
<dbReference type="GO" id="GO:0015190">
    <property type="term" value="F:L-leucine transmembrane transporter activity"/>
    <property type="evidence" value="ECO:0007669"/>
    <property type="project" value="TreeGrafter"/>
</dbReference>
<evidence type="ECO:0000256" key="1">
    <source>
        <dbReference type="ARBA" id="ARBA00004651"/>
    </source>
</evidence>
<keyword evidence="8 10" id="KW-0472">Membrane</keyword>
<keyword evidence="5 10" id="KW-0812">Transmembrane</keyword>
<evidence type="ECO:0000256" key="4">
    <source>
        <dbReference type="ARBA" id="ARBA00022519"/>
    </source>
</evidence>
<evidence type="ECO:0000256" key="5">
    <source>
        <dbReference type="ARBA" id="ARBA00022692"/>
    </source>
</evidence>
<feature type="transmembrane region" description="Helical" evidence="10">
    <location>
        <begin position="42"/>
        <end position="61"/>
    </location>
</feature>
<evidence type="ECO:0000256" key="10">
    <source>
        <dbReference type="SAM" id="Phobius"/>
    </source>
</evidence>
<dbReference type="GO" id="GO:1903806">
    <property type="term" value="P:L-isoleucine import across plasma membrane"/>
    <property type="evidence" value="ECO:0007669"/>
    <property type="project" value="TreeGrafter"/>
</dbReference>
<evidence type="ECO:0000256" key="6">
    <source>
        <dbReference type="ARBA" id="ARBA00022970"/>
    </source>
</evidence>
<dbReference type="GO" id="GO:0015188">
    <property type="term" value="F:L-isoleucine transmembrane transporter activity"/>
    <property type="evidence" value="ECO:0007669"/>
    <property type="project" value="TreeGrafter"/>
</dbReference>
<comment type="similarity">
    <text evidence="9">Belongs to the binding-protein-dependent transport system permease family. LivHM subfamily.</text>
</comment>
<sequence>MRVFFEQLVNGVTVGSFYALVALGYSMVYGVMKLINFAHGDLFTLGSYLGYTFLVWGAAWITERAGLWWGVLGAILFAFLANAGAGILVERVAYRPVYRAGRLPLVVSALGMSIFLQNAIMAVWGPRFQVYPSDLVPVASLRFLGLSLPLLKVVILFLSLGVMFVMYWIVEKTEFGAAVRATALDREMATLLGIDVQRVILFVFTLGPALGGMAGVMNGMYYRSIQFSMGWNYGLKAFTATILGGIGNIPGAMVGGVLLGVIETLLAGYIPGGGAWKDGFTFLILILVLIFRPTGILGEKVAEKV</sequence>
<comment type="caution">
    <text evidence="11">The sequence shown here is derived from an EMBL/GenBank/DDBJ whole genome shotgun (WGS) entry which is preliminary data.</text>
</comment>
<dbReference type="InterPro" id="IPR001851">
    <property type="entry name" value="ABC_transp_permease"/>
</dbReference>
<feature type="transmembrane region" description="Helical" evidence="10">
    <location>
        <begin position="199"/>
        <end position="222"/>
    </location>
</feature>
<comment type="subcellular location">
    <subcellularLocation>
        <location evidence="1">Cell membrane</location>
        <topology evidence="1">Multi-pass membrane protein</topology>
    </subcellularLocation>
</comment>
<dbReference type="CDD" id="cd06582">
    <property type="entry name" value="TM_PBP1_LivH_like"/>
    <property type="match status" value="1"/>
</dbReference>